<name>A0ABY9KW60_9BACI</name>
<dbReference type="PANTHER" id="PTHR14269">
    <property type="entry name" value="CDP-DIACYLGLYCEROL--GLYCEROL-3-PHOSPHATE 3-PHOSPHATIDYLTRANSFERASE-RELATED"/>
    <property type="match status" value="1"/>
</dbReference>
<dbReference type="GO" id="GO:0003882">
    <property type="term" value="F:CDP-diacylglycerol-serine O-phosphatidyltransferase activity"/>
    <property type="evidence" value="ECO:0007669"/>
    <property type="project" value="UniProtKB-EC"/>
</dbReference>
<dbReference type="InterPro" id="IPR004533">
    <property type="entry name" value="CDP-diaglyc--ser_O-PTrfase"/>
</dbReference>
<evidence type="ECO:0000256" key="3">
    <source>
        <dbReference type="ARBA" id="ARBA00010441"/>
    </source>
</evidence>
<evidence type="ECO:0000256" key="7">
    <source>
        <dbReference type="ARBA" id="ARBA00022679"/>
    </source>
</evidence>
<dbReference type="EC" id="2.7.8.8" evidence="4"/>
<evidence type="ECO:0000256" key="14">
    <source>
        <dbReference type="ARBA" id="ARBA00032361"/>
    </source>
</evidence>
<evidence type="ECO:0000256" key="12">
    <source>
        <dbReference type="ARBA" id="ARBA00023209"/>
    </source>
</evidence>
<comment type="similarity">
    <text evidence="3 15">Belongs to the CDP-alcohol phosphatidyltransferase class-I family.</text>
</comment>
<evidence type="ECO:0000256" key="16">
    <source>
        <dbReference type="SAM" id="Phobius"/>
    </source>
</evidence>
<keyword evidence="8 16" id="KW-0812">Transmembrane</keyword>
<dbReference type="RefSeq" id="WP_348028655.1">
    <property type="nucleotide sequence ID" value="NZ_CP129113.1"/>
</dbReference>
<keyword evidence="6" id="KW-0444">Lipid biosynthesis</keyword>
<evidence type="ECO:0000256" key="4">
    <source>
        <dbReference type="ARBA" id="ARBA00013174"/>
    </source>
</evidence>
<comment type="subcellular location">
    <subcellularLocation>
        <location evidence="2">Endomembrane system</location>
        <topology evidence="2">Multi-pass membrane protein</topology>
    </subcellularLocation>
</comment>
<dbReference type="InterPro" id="IPR043130">
    <property type="entry name" value="CDP-OH_PTrfase_TM_dom"/>
</dbReference>
<dbReference type="InterPro" id="IPR048254">
    <property type="entry name" value="CDP_ALCOHOL_P_TRANSF_CS"/>
</dbReference>
<evidence type="ECO:0000256" key="5">
    <source>
        <dbReference type="ARBA" id="ARBA00017171"/>
    </source>
</evidence>
<protein>
    <recommendedName>
        <fullName evidence="5">CDP-diacylglycerol--serine O-phosphatidyltransferase</fullName>
        <ecNumber evidence="4">2.7.8.8</ecNumber>
    </recommendedName>
    <alternativeName>
        <fullName evidence="14">Phosphatidylserine synthase</fullName>
    </alternativeName>
</protein>
<evidence type="ECO:0000256" key="13">
    <source>
        <dbReference type="ARBA" id="ARBA00023264"/>
    </source>
</evidence>
<keyword evidence="11 16" id="KW-0472">Membrane</keyword>
<evidence type="ECO:0000256" key="10">
    <source>
        <dbReference type="ARBA" id="ARBA00023098"/>
    </source>
</evidence>
<evidence type="ECO:0000256" key="1">
    <source>
        <dbReference type="ARBA" id="ARBA00000287"/>
    </source>
</evidence>
<keyword evidence="10" id="KW-0443">Lipid metabolism</keyword>
<keyword evidence="18" id="KW-1185">Reference proteome</keyword>
<organism evidence="17 18">
    <name type="scientific">Aciduricibacillus chroicocephali</name>
    <dbReference type="NCBI Taxonomy" id="3054939"/>
    <lineage>
        <taxon>Bacteria</taxon>
        <taxon>Bacillati</taxon>
        <taxon>Bacillota</taxon>
        <taxon>Bacilli</taxon>
        <taxon>Bacillales</taxon>
        <taxon>Bacillaceae</taxon>
        <taxon>Aciduricibacillus</taxon>
    </lineage>
</organism>
<keyword evidence="13" id="KW-1208">Phospholipid metabolism</keyword>
<feature type="transmembrane region" description="Helical" evidence="16">
    <location>
        <begin position="120"/>
        <end position="138"/>
    </location>
</feature>
<evidence type="ECO:0000313" key="17">
    <source>
        <dbReference type="EMBL" id="WLV25028.1"/>
    </source>
</evidence>
<keyword evidence="12" id="KW-0594">Phospholipid biosynthesis</keyword>
<evidence type="ECO:0000313" key="18">
    <source>
        <dbReference type="Proteomes" id="UP001180087"/>
    </source>
</evidence>
<keyword evidence="7 15" id="KW-0808">Transferase</keyword>
<dbReference type="PANTHER" id="PTHR14269:SF61">
    <property type="entry name" value="CDP-DIACYLGLYCEROL--SERINE O-PHOSPHATIDYLTRANSFERASE"/>
    <property type="match status" value="1"/>
</dbReference>
<dbReference type="EMBL" id="CP129113">
    <property type="protein sequence ID" value="WLV25028.1"/>
    <property type="molecule type" value="Genomic_DNA"/>
</dbReference>
<dbReference type="Pfam" id="PF01066">
    <property type="entry name" value="CDP-OH_P_transf"/>
    <property type="match status" value="1"/>
</dbReference>
<keyword evidence="9 16" id="KW-1133">Transmembrane helix</keyword>
<dbReference type="Proteomes" id="UP001180087">
    <property type="component" value="Chromosome"/>
</dbReference>
<evidence type="ECO:0000256" key="6">
    <source>
        <dbReference type="ARBA" id="ARBA00022516"/>
    </source>
</evidence>
<dbReference type="NCBIfam" id="TIGR00473">
    <property type="entry name" value="pssA"/>
    <property type="match status" value="1"/>
</dbReference>
<sequence>MIETQPFLMGLSSDRIYEGSGWMFLTRLFDYTRLKAHLANGITLMNLSCGVISIMFIIRGAAHLGVLFIMLAAIFDRFDGKVARKYNIESDFGKELDSLCDLVSFGVAPAMLIYQASLSSMPHVGFTLTVLFIVCGSVRLARYNIKEFDGVFYGVPITAAGFIMALAFFLVPFVPTLFFVLLESVLTVSMISNIRIAKM</sequence>
<accession>A0ABY9KW60</accession>
<evidence type="ECO:0000256" key="8">
    <source>
        <dbReference type="ARBA" id="ARBA00022692"/>
    </source>
</evidence>
<dbReference type="InterPro" id="IPR000462">
    <property type="entry name" value="CDP-OH_P_trans"/>
</dbReference>
<proteinExistence type="inferred from homology"/>
<evidence type="ECO:0000256" key="9">
    <source>
        <dbReference type="ARBA" id="ARBA00022989"/>
    </source>
</evidence>
<reference evidence="17" key="1">
    <citation type="submission" date="2023-06" db="EMBL/GenBank/DDBJ databases">
        <title>A Treasure from Seagulls: Isolation and Description of Aciduricobacillus qingdaonensis gen. nov., sp. nov., a Rare Obligately Uric Acid-utilizing Member in the Family Bacillaceae.</title>
        <authorList>
            <person name="Liu W."/>
            <person name="Wang B."/>
        </authorList>
    </citation>
    <scope>NUCLEOTIDE SEQUENCE</scope>
    <source>
        <strain evidence="17">44XB</strain>
    </source>
</reference>
<evidence type="ECO:0000256" key="15">
    <source>
        <dbReference type="RuleBase" id="RU003750"/>
    </source>
</evidence>
<dbReference type="Gene3D" id="1.20.120.1760">
    <property type="match status" value="1"/>
</dbReference>
<evidence type="ECO:0000256" key="11">
    <source>
        <dbReference type="ARBA" id="ARBA00023136"/>
    </source>
</evidence>
<dbReference type="InterPro" id="IPR050324">
    <property type="entry name" value="CDP-alcohol_PTase-I"/>
</dbReference>
<feature type="transmembrane region" description="Helical" evidence="16">
    <location>
        <begin position="150"/>
        <end position="171"/>
    </location>
</feature>
<dbReference type="PROSITE" id="PS00379">
    <property type="entry name" value="CDP_ALCOHOL_P_TRANSF"/>
    <property type="match status" value="1"/>
</dbReference>
<evidence type="ECO:0000256" key="2">
    <source>
        <dbReference type="ARBA" id="ARBA00004127"/>
    </source>
</evidence>
<comment type="catalytic activity">
    <reaction evidence="1">
        <text>a CDP-1,2-diacyl-sn-glycerol + L-serine = a 1,2-diacyl-sn-glycero-3-phospho-L-serine + CMP + H(+)</text>
        <dbReference type="Rhea" id="RHEA:16913"/>
        <dbReference type="ChEBI" id="CHEBI:15378"/>
        <dbReference type="ChEBI" id="CHEBI:33384"/>
        <dbReference type="ChEBI" id="CHEBI:57262"/>
        <dbReference type="ChEBI" id="CHEBI:58332"/>
        <dbReference type="ChEBI" id="CHEBI:60377"/>
        <dbReference type="EC" id="2.7.8.8"/>
    </reaction>
</comment>
<feature type="transmembrane region" description="Helical" evidence="16">
    <location>
        <begin position="177"/>
        <end position="196"/>
    </location>
</feature>
<gene>
    <name evidence="17" type="primary">pssA</name>
    <name evidence="17" type="ORF">QR721_01955</name>
</gene>